<evidence type="ECO:0000313" key="1">
    <source>
        <dbReference type="EMBL" id="KAJ1157098.1"/>
    </source>
</evidence>
<dbReference type="EMBL" id="JANPWB010000009">
    <property type="protein sequence ID" value="KAJ1157098.1"/>
    <property type="molecule type" value="Genomic_DNA"/>
</dbReference>
<comment type="caution">
    <text evidence="1">The sequence shown here is derived from an EMBL/GenBank/DDBJ whole genome shotgun (WGS) entry which is preliminary data.</text>
</comment>
<accession>A0AAV7S237</accession>
<protein>
    <submittedName>
        <fullName evidence="1">Uncharacterized protein</fullName>
    </submittedName>
</protein>
<reference evidence="1" key="1">
    <citation type="journal article" date="2022" name="bioRxiv">
        <title>Sequencing and chromosome-scale assembly of the giantPleurodeles waltlgenome.</title>
        <authorList>
            <person name="Brown T."/>
            <person name="Elewa A."/>
            <person name="Iarovenko S."/>
            <person name="Subramanian E."/>
            <person name="Araus A.J."/>
            <person name="Petzold A."/>
            <person name="Susuki M."/>
            <person name="Suzuki K.-i.T."/>
            <person name="Hayashi T."/>
            <person name="Toyoda A."/>
            <person name="Oliveira C."/>
            <person name="Osipova E."/>
            <person name="Leigh N.D."/>
            <person name="Simon A."/>
            <person name="Yun M.H."/>
        </authorList>
    </citation>
    <scope>NUCLEOTIDE SEQUENCE</scope>
    <source>
        <strain evidence="1">20211129_DDA</strain>
        <tissue evidence="1">Liver</tissue>
    </source>
</reference>
<gene>
    <name evidence="1" type="ORF">NDU88_009813</name>
</gene>
<evidence type="ECO:0000313" key="2">
    <source>
        <dbReference type="Proteomes" id="UP001066276"/>
    </source>
</evidence>
<keyword evidence="2" id="KW-1185">Reference proteome</keyword>
<name>A0AAV7S237_PLEWA</name>
<sequence>MIIDLGIMQEERNKLKARVATHETTIAELHPIETTTHAQIKNLRQEVELLQCKVDGSEGCLRLNDIRMVGLPERIDVCDKLPPIVLLSQNPLGVHAHRLAVEQRFYRDYVGFSLRHAAAPEGVQKDERPGEGDPFHAEGLAWAGSWRQSTQLVLGVV</sequence>
<proteinExistence type="predicted"/>
<organism evidence="1 2">
    <name type="scientific">Pleurodeles waltl</name>
    <name type="common">Iberian ribbed newt</name>
    <dbReference type="NCBI Taxonomy" id="8319"/>
    <lineage>
        <taxon>Eukaryota</taxon>
        <taxon>Metazoa</taxon>
        <taxon>Chordata</taxon>
        <taxon>Craniata</taxon>
        <taxon>Vertebrata</taxon>
        <taxon>Euteleostomi</taxon>
        <taxon>Amphibia</taxon>
        <taxon>Batrachia</taxon>
        <taxon>Caudata</taxon>
        <taxon>Salamandroidea</taxon>
        <taxon>Salamandridae</taxon>
        <taxon>Pleurodelinae</taxon>
        <taxon>Pleurodeles</taxon>
    </lineage>
</organism>
<dbReference type="AlphaFoldDB" id="A0AAV7S237"/>
<dbReference type="Proteomes" id="UP001066276">
    <property type="component" value="Chromosome 5"/>
</dbReference>